<accession>A0A5K3G445</accession>
<feature type="region of interest" description="Disordered" evidence="1">
    <location>
        <begin position="29"/>
        <end position="60"/>
    </location>
</feature>
<reference evidence="2" key="1">
    <citation type="submission" date="2019-11" db="UniProtKB">
        <authorList>
            <consortium name="WormBaseParasite"/>
        </authorList>
    </citation>
    <scope>IDENTIFICATION</scope>
</reference>
<dbReference type="AlphaFoldDB" id="A0A5K3G445"/>
<dbReference type="WBParaSite" id="MCU_013990-RA">
    <property type="protein sequence ID" value="MCU_013990-RA"/>
    <property type="gene ID" value="MCU_013990"/>
</dbReference>
<evidence type="ECO:0000313" key="2">
    <source>
        <dbReference type="WBParaSite" id="MCU_013990-RA"/>
    </source>
</evidence>
<name>A0A5K3G445_MESCO</name>
<sequence>MGDRADDLQITEACLPLLTLRFLPCNPPPPSSHPISPAWIDQSGLCPPPPPQLTPLGKQPLRSRRKHRLSLFGRPELFNRVIILRCLADVVMDEDKALFR</sequence>
<organism evidence="2">
    <name type="scientific">Mesocestoides corti</name>
    <name type="common">Flatworm</name>
    <dbReference type="NCBI Taxonomy" id="53468"/>
    <lineage>
        <taxon>Eukaryota</taxon>
        <taxon>Metazoa</taxon>
        <taxon>Spiralia</taxon>
        <taxon>Lophotrochozoa</taxon>
        <taxon>Platyhelminthes</taxon>
        <taxon>Cestoda</taxon>
        <taxon>Eucestoda</taxon>
        <taxon>Cyclophyllidea</taxon>
        <taxon>Mesocestoididae</taxon>
        <taxon>Mesocestoides</taxon>
    </lineage>
</organism>
<evidence type="ECO:0000256" key="1">
    <source>
        <dbReference type="SAM" id="MobiDB-lite"/>
    </source>
</evidence>
<proteinExistence type="predicted"/>
<protein>
    <submittedName>
        <fullName evidence="2">Uncharacterized protein</fullName>
    </submittedName>
</protein>